<gene>
    <name evidence="1" type="ORF">AVEN_29855_1</name>
</gene>
<organism evidence="1 2">
    <name type="scientific">Araneus ventricosus</name>
    <name type="common">Orbweaver spider</name>
    <name type="synonym">Epeira ventricosa</name>
    <dbReference type="NCBI Taxonomy" id="182803"/>
    <lineage>
        <taxon>Eukaryota</taxon>
        <taxon>Metazoa</taxon>
        <taxon>Ecdysozoa</taxon>
        <taxon>Arthropoda</taxon>
        <taxon>Chelicerata</taxon>
        <taxon>Arachnida</taxon>
        <taxon>Araneae</taxon>
        <taxon>Araneomorphae</taxon>
        <taxon>Entelegynae</taxon>
        <taxon>Araneoidea</taxon>
        <taxon>Araneidae</taxon>
        <taxon>Araneus</taxon>
    </lineage>
</organism>
<evidence type="ECO:0000313" key="1">
    <source>
        <dbReference type="EMBL" id="GBM91264.1"/>
    </source>
</evidence>
<reference evidence="1 2" key="1">
    <citation type="journal article" date="2019" name="Sci. Rep.">
        <title>Orb-weaving spider Araneus ventricosus genome elucidates the spidroin gene catalogue.</title>
        <authorList>
            <person name="Kono N."/>
            <person name="Nakamura H."/>
            <person name="Ohtoshi R."/>
            <person name="Moran D.A.P."/>
            <person name="Shinohara A."/>
            <person name="Yoshida Y."/>
            <person name="Fujiwara M."/>
            <person name="Mori M."/>
            <person name="Tomita M."/>
            <person name="Arakawa K."/>
        </authorList>
    </citation>
    <scope>NUCLEOTIDE SEQUENCE [LARGE SCALE GENOMIC DNA]</scope>
</reference>
<comment type="caution">
    <text evidence="1">The sequence shown here is derived from an EMBL/GenBank/DDBJ whole genome shotgun (WGS) entry which is preliminary data.</text>
</comment>
<dbReference type="Proteomes" id="UP000499080">
    <property type="component" value="Unassembled WGS sequence"/>
</dbReference>
<keyword evidence="2" id="KW-1185">Reference proteome</keyword>
<dbReference type="AlphaFoldDB" id="A0A4Y2JMT8"/>
<dbReference type="EMBL" id="BGPR01003689">
    <property type="protein sequence ID" value="GBM91264.1"/>
    <property type="molecule type" value="Genomic_DNA"/>
</dbReference>
<accession>A0A4Y2JMT8</accession>
<evidence type="ECO:0000313" key="2">
    <source>
        <dbReference type="Proteomes" id="UP000499080"/>
    </source>
</evidence>
<name>A0A4Y2JMT8_ARAVE</name>
<sequence>MKSLISAVDGKILTDRANSTRSFLETYLPYIDFEENMKKVLEFCTRKLSTAVKCSHPPQTEYVSATEFDEILSNFTNVVTFGPLLPQCQVFEGDITL</sequence>
<proteinExistence type="predicted"/>
<protein>
    <submittedName>
        <fullName evidence="1">Uncharacterized protein</fullName>
    </submittedName>
</protein>